<name>A0A316GI28_9RHOB</name>
<evidence type="ECO:0000256" key="1">
    <source>
        <dbReference type="SAM" id="MobiDB-lite"/>
    </source>
</evidence>
<dbReference type="EMBL" id="QGGV01000001">
    <property type="protein sequence ID" value="PWK59030.1"/>
    <property type="molecule type" value="Genomic_DNA"/>
</dbReference>
<reference evidence="2 3" key="1">
    <citation type="submission" date="2018-05" db="EMBL/GenBank/DDBJ databases">
        <title>Genomic Encyclopedia of Type Strains, Phase IV (KMG-IV): sequencing the most valuable type-strain genomes for metagenomic binning, comparative biology and taxonomic classification.</title>
        <authorList>
            <person name="Goeker M."/>
        </authorList>
    </citation>
    <scope>NUCLEOTIDE SEQUENCE [LARGE SCALE GENOMIC DNA]</scope>
    <source>
        <strain evidence="2 3">DSM 103371</strain>
    </source>
</reference>
<gene>
    <name evidence="2" type="ORF">C8D95_101852</name>
</gene>
<organism evidence="2 3">
    <name type="scientific">Silicimonas algicola</name>
    <dbReference type="NCBI Taxonomy" id="1826607"/>
    <lineage>
        <taxon>Bacteria</taxon>
        <taxon>Pseudomonadati</taxon>
        <taxon>Pseudomonadota</taxon>
        <taxon>Alphaproteobacteria</taxon>
        <taxon>Rhodobacterales</taxon>
        <taxon>Paracoccaceae</taxon>
    </lineage>
</organism>
<keyword evidence="3" id="KW-1185">Reference proteome</keyword>
<feature type="region of interest" description="Disordered" evidence="1">
    <location>
        <begin position="1"/>
        <end position="76"/>
    </location>
</feature>
<feature type="compositionally biased region" description="Basic residues" evidence="1">
    <location>
        <begin position="62"/>
        <end position="76"/>
    </location>
</feature>
<dbReference type="KEGG" id="salo:EF888_05695"/>
<proteinExistence type="predicted"/>
<sequence>MPTETAKSGPRAPSKLDARATETNRVARSIIEAEREDRDKQTQRLRKSRLEREASETPRAKAAAKKPATRVRNRIP</sequence>
<feature type="compositionally biased region" description="Basic and acidic residues" evidence="1">
    <location>
        <begin position="31"/>
        <end position="59"/>
    </location>
</feature>
<evidence type="ECO:0000313" key="3">
    <source>
        <dbReference type="Proteomes" id="UP000245390"/>
    </source>
</evidence>
<protein>
    <submittedName>
        <fullName evidence="2">Uncharacterized protein</fullName>
    </submittedName>
</protein>
<dbReference type="AlphaFoldDB" id="A0A316GI28"/>
<comment type="caution">
    <text evidence="2">The sequence shown here is derived from an EMBL/GenBank/DDBJ whole genome shotgun (WGS) entry which is preliminary data.</text>
</comment>
<evidence type="ECO:0000313" key="2">
    <source>
        <dbReference type="EMBL" id="PWK59030.1"/>
    </source>
</evidence>
<dbReference type="Proteomes" id="UP000245390">
    <property type="component" value="Unassembled WGS sequence"/>
</dbReference>
<dbReference type="RefSeq" id="WP_109757860.1">
    <property type="nucleotide sequence ID" value="NZ_CP034588.1"/>
</dbReference>
<accession>A0A316GI28</accession>